<dbReference type="SUPFAM" id="SSF52777">
    <property type="entry name" value="CoA-dependent acyltransferases"/>
    <property type="match status" value="8"/>
</dbReference>
<dbReference type="PROSITE" id="PS50075">
    <property type="entry name" value="CARRIER"/>
    <property type="match status" value="3"/>
</dbReference>
<dbReference type="InterPro" id="IPR023213">
    <property type="entry name" value="CAT-like_dom_sf"/>
</dbReference>
<dbReference type="RefSeq" id="WP_011589371.1">
    <property type="nucleotide sequence ID" value="NC_008260.1"/>
</dbReference>
<dbReference type="Gene3D" id="3.40.50.1820">
    <property type="entry name" value="alpha/beta hydrolase"/>
    <property type="match status" value="1"/>
</dbReference>
<proteinExistence type="inferred from homology"/>
<dbReference type="SMART" id="SM00823">
    <property type="entry name" value="PKS_PP"/>
    <property type="match status" value="3"/>
</dbReference>
<dbReference type="InterPro" id="IPR009081">
    <property type="entry name" value="PP-bd_ACP"/>
</dbReference>
<dbReference type="FunFam" id="3.40.50.980:FF:000002">
    <property type="entry name" value="Enterobactin synthetase component F"/>
    <property type="match status" value="1"/>
</dbReference>
<evidence type="ECO:0000256" key="3">
    <source>
        <dbReference type="ARBA" id="ARBA00022450"/>
    </source>
</evidence>
<dbReference type="Gene3D" id="1.10.1200.10">
    <property type="entry name" value="ACP-like"/>
    <property type="match status" value="2"/>
</dbReference>
<feature type="domain" description="Carrier" evidence="6">
    <location>
        <begin position="2457"/>
        <end position="2532"/>
    </location>
</feature>
<dbReference type="PROSITE" id="PS00455">
    <property type="entry name" value="AMP_BINDING"/>
    <property type="match status" value="3"/>
</dbReference>
<keyword evidence="8" id="KW-1185">Reference proteome</keyword>
<feature type="domain" description="Carrier" evidence="6">
    <location>
        <begin position="3501"/>
        <end position="3576"/>
    </location>
</feature>
<comment type="cofactor">
    <cofactor evidence="1">
        <name>pantetheine 4'-phosphate</name>
        <dbReference type="ChEBI" id="CHEBI:47942"/>
    </cofactor>
</comment>
<evidence type="ECO:0000256" key="5">
    <source>
        <dbReference type="SAM" id="Coils"/>
    </source>
</evidence>
<keyword evidence="3" id="KW-0596">Phosphopantetheine</keyword>
<dbReference type="GO" id="GO:0043041">
    <property type="term" value="P:amino acid activation for nonribosomal peptide biosynthetic process"/>
    <property type="evidence" value="ECO:0007669"/>
    <property type="project" value="TreeGrafter"/>
</dbReference>
<dbReference type="InterPro" id="IPR006162">
    <property type="entry name" value="Ppantetheine_attach_site"/>
</dbReference>
<dbReference type="FunFam" id="2.30.38.10:FF:000001">
    <property type="entry name" value="Non-ribosomal peptide synthetase PvdI"/>
    <property type="match status" value="3"/>
</dbReference>
<dbReference type="InterPro" id="IPR010071">
    <property type="entry name" value="AA_adenyl_dom"/>
</dbReference>
<dbReference type="GO" id="GO:0072330">
    <property type="term" value="P:monocarboxylic acid biosynthetic process"/>
    <property type="evidence" value="ECO:0007669"/>
    <property type="project" value="UniProtKB-ARBA"/>
</dbReference>
<dbReference type="SUPFAM" id="SSF47336">
    <property type="entry name" value="ACP-like"/>
    <property type="match status" value="3"/>
</dbReference>
<evidence type="ECO:0000313" key="8">
    <source>
        <dbReference type="Proteomes" id="UP000008871"/>
    </source>
</evidence>
<reference evidence="7 8" key="1">
    <citation type="journal article" date="2006" name="Nat. Biotechnol.">
        <title>Genome sequence of the ubiquitous hydrocarbon-degrading marine bacterium Alcanivorax borkumensis.</title>
        <authorList>
            <person name="Schneiker S."/>
            <person name="Martins dos Santos V.A.P."/>
            <person name="Bartels D."/>
            <person name="Bekel T."/>
            <person name="Brecht M."/>
            <person name="Buhrmester J."/>
            <person name="Chernikova T.N."/>
            <person name="Denaro R."/>
            <person name="Ferrer M."/>
            <person name="Gertler C."/>
            <person name="Goesmann A."/>
            <person name="Golyshina O.V."/>
            <person name="Kaminski F."/>
            <person name="Khachane A.N."/>
            <person name="Lang S."/>
            <person name="Linke B."/>
            <person name="McHardy A.C."/>
            <person name="Meyer F."/>
            <person name="Nechitaylo T."/>
            <person name="Puehler A."/>
            <person name="Regenhardt D."/>
            <person name="Rupp O."/>
            <person name="Sabirova J.S."/>
            <person name="Selbitschka W."/>
            <person name="Yakimov M.M."/>
            <person name="Timmis K.N."/>
            <person name="Vorhoelter F.-J."/>
            <person name="Weidner S."/>
            <person name="Kaiser O."/>
            <person name="Golyshin P.N."/>
        </authorList>
    </citation>
    <scope>NUCLEOTIDE SEQUENCE [LARGE SCALE GENOMIC DNA]</scope>
    <source>
        <strain evidence="8">ATCC 700651 / DSM 11573 / NCIMB 13689 / SK2</strain>
    </source>
</reference>
<dbReference type="GO" id="GO:0031177">
    <property type="term" value="F:phosphopantetheine binding"/>
    <property type="evidence" value="ECO:0007669"/>
    <property type="project" value="InterPro"/>
</dbReference>
<organism evidence="7 8">
    <name type="scientific">Alcanivorax borkumensis (strain ATCC 700651 / DSM 11573 / NCIMB 13689 / SK2)</name>
    <dbReference type="NCBI Taxonomy" id="393595"/>
    <lineage>
        <taxon>Bacteria</taxon>
        <taxon>Pseudomonadati</taxon>
        <taxon>Pseudomonadota</taxon>
        <taxon>Gammaproteobacteria</taxon>
        <taxon>Oceanospirillales</taxon>
        <taxon>Alcanivoracaceae</taxon>
        <taxon>Alcanivorax</taxon>
    </lineage>
</organism>
<dbReference type="PROSITE" id="PS00012">
    <property type="entry name" value="PHOSPHOPANTETHEINE"/>
    <property type="match status" value="1"/>
</dbReference>
<evidence type="ECO:0000256" key="2">
    <source>
        <dbReference type="ARBA" id="ARBA00006432"/>
    </source>
</evidence>
<dbReference type="InterPro" id="IPR020845">
    <property type="entry name" value="AMP-binding_CS"/>
</dbReference>
<dbReference type="STRING" id="393595.ABO_2093"/>
<evidence type="ECO:0000256" key="1">
    <source>
        <dbReference type="ARBA" id="ARBA00001957"/>
    </source>
</evidence>
<dbReference type="InterPro" id="IPR036736">
    <property type="entry name" value="ACP-like_sf"/>
</dbReference>
<dbReference type="FunFam" id="1.10.1200.10:FF:000016">
    <property type="entry name" value="Non-ribosomal peptide synthase"/>
    <property type="match status" value="1"/>
</dbReference>
<name>Q0VMQ7_ALCBS</name>
<dbReference type="Gene3D" id="2.30.38.10">
    <property type="entry name" value="Luciferase, Domain 3"/>
    <property type="match status" value="3"/>
</dbReference>
<dbReference type="FunFam" id="3.30.300.30:FF:000010">
    <property type="entry name" value="Enterobactin synthetase component F"/>
    <property type="match status" value="3"/>
</dbReference>
<dbReference type="CDD" id="cd19531">
    <property type="entry name" value="LCL_NRPS-like"/>
    <property type="match status" value="2"/>
</dbReference>
<comment type="similarity">
    <text evidence="2">Belongs to the ATP-dependent AMP-binding enzyme family.</text>
</comment>
<dbReference type="HOGENOM" id="CLU_223888_0_0_6"/>
<dbReference type="GO" id="GO:0003824">
    <property type="term" value="F:catalytic activity"/>
    <property type="evidence" value="ECO:0007669"/>
    <property type="project" value="InterPro"/>
</dbReference>
<dbReference type="CDD" id="cd17649">
    <property type="entry name" value="A_NRPS_PvdJ-like"/>
    <property type="match status" value="2"/>
</dbReference>
<dbReference type="Gene3D" id="3.30.300.30">
    <property type="match status" value="3"/>
</dbReference>
<dbReference type="Gene3D" id="3.40.50.980">
    <property type="match status" value="6"/>
</dbReference>
<dbReference type="OrthoDB" id="9757559at2"/>
<dbReference type="CDD" id="cd17646">
    <property type="entry name" value="A_NRPS_AB3403-like"/>
    <property type="match status" value="1"/>
</dbReference>
<dbReference type="InterPro" id="IPR045851">
    <property type="entry name" value="AMP-bd_C_sf"/>
</dbReference>
<dbReference type="FunFam" id="1.10.1200.10:FF:000005">
    <property type="entry name" value="Nonribosomal peptide synthetase 1"/>
    <property type="match status" value="2"/>
</dbReference>
<dbReference type="Gene3D" id="3.30.559.30">
    <property type="entry name" value="Nonribosomal peptide synthetase, condensation domain"/>
    <property type="match status" value="4"/>
</dbReference>
<dbReference type="Gene3D" id="3.30.559.10">
    <property type="entry name" value="Chloramphenicol acetyltransferase-like domain"/>
    <property type="match status" value="4"/>
</dbReference>
<evidence type="ECO:0000256" key="4">
    <source>
        <dbReference type="ARBA" id="ARBA00022553"/>
    </source>
</evidence>
<dbReference type="InterPro" id="IPR020806">
    <property type="entry name" value="PKS_PP-bd"/>
</dbReference>
<dbReference type="InterPro" id="IPR029058">
    <property type="entry name" value="AB_hydrolase_fold"/>
</dbReference>
<dbReference type="Pfam" id="PF13193">
    <property type="entry name" value="AMP-binding_C"/>
    <property type="match status" value="3"/>
</dbReference>
<dbReference type="NCBIfam" id="NF003417">
    <property type="entry name" value="PRK04813.1"/>
    <property type="match status" value="3"/>
</dbReference>
<gene>
    <name evidence="7" type="ordered locus">ABO_2093</name>
</gene>
<dbReference type="InterPro" id="IPR001242">
    <property type="entry name" value="Condensation_dom"/>
</dbReference>
<dbReference type="GO" id="GO:0044550">
    <property type="term" value="P:secondary metabolite biosynthetic process"/>
    <property type="evidence" value="ECO:0007669"/>
    <property type="project" value="UniProtKB-ARBA"/>
</dbReference>
<dbReference type="Pfam" id="PF00550">
    <property type="entry name" value="PP-binding"/>
    <property type="match status" value="3"/>
</dbReference>
<evidence type="ECO:0000313" key="7">
    <source>
        <dbReference type="EMBL" id="CAL17541.1"/>
    </source>
</evidence>
<protein>
    <submittedName>
        <fullName evidence="7">Peptide synthetase, putative</fullName>
    </submittedName>
</protein>
<dbReference type="GO" id="GO:0005829">
    <property type="term" value="C:cytosol"/>
    <property type="evidence" value="ECO:0007669"/>
    <property type="project" value="TreeGrafter"/>
</dbReference>
<keyword evidence="5" id="KW-0175">Coiled coil</keyword>
<dbReference type="EMBL" id="AM286690">
    <property type="protein sequence ID" value="CAL17541.1"/>
    <property type="molecule type" value="Genomic_DNA"/>
</dbReference>
<keyword evidence="4" id="KW-0597">Phosphoprotein</keyword>
<dbReference type="NCBIfam" id="TIGR01733">
    <property type="entry name" value="AA-adenyl-dom"/>
    <property type="match status" value="3"/>
</dbReference>
<dbReference type="SUPFAM" id="SSF56801">
    <property type="entry name" value="Acetyl-CoA synthetase-like"/>
    <property type="match status" value="3"/>
</dbReference>
<accession>Q0VMQ7</accession>
<dbReference type="Pfam" id="PF00501">
    <property type="entry name" value="AMP-binding"/>
    <property type="match status" value="3"/>
</dbReference>
<sequence length="3600" mass="398312">MTWSANENLNPGPDWAPLSCSQQRLWLFTRLSAQSTAYNLGAMLWLEGELNPEALEQTINYVIARQDIVRVQFAERDGQGWQRIAPHEDRVLQCEDVSNRADPVAAAYALGHEFNATPFDLETDSLMRYRLVKLNEQRHVLLISLHHIVGDAWSLGVFMQEFLYAYSALREGLEPKLPSLETRYLDWVKTEVQWLASENAKSQLEYWVETLEHEGEPLALPRLSPQSGVSNAARYRDFSLSIEQTQRLKKFSRTQGVSRFTVLLSVLQYLLFRISGQSLVRVGVPSANRNSSNQLLMGFFVNNLVVQGEVLPAQSVSDWIAHIHHALSNAKKHRDIPFEKIVDELSDSRRAGSHPLFQVAFNYRQQGKGLSLNLGNLLVRVEDLPVTETPFDLVLDAWPDEHGGLTLRLVYGEGIFDDAFAERMVAGFEQVLDQWLQAPALPLTESAALVPGDVALLQEWGQGEGEWQATNFVSLFSQQAAKRGDAIALVHGGTRVSFAELEARSNQLARYLMGQGVKADQVVGVSFERGVTMVEAFIAVMKAGGAFLPLDPGYPADRLRYMLEDSGASLLLTSSDLVDTLPSVEAVNPIAVDELSLDDFAYGILNEEPHPDQLAYVIYTSGSTGKPKGVSLTHAGLSMHVQTIGERYGMTPDDVELQFASISFDGAVERWTVPLAFGSRVVIRDQALWSAEKCCEVLQEEGVTIACFPPSYVGPLLDWIEQEKPPLKVRSWTLGGEAFTRETFERMQQVLKPQRILNGYGPTETVVTPMLWAAYEGDTLSSAYAPIGHAVGPRKLYVLDQDLNRVPVGVAGELYIGNEVGLARGYHQRPDLTAERFLPDPFGEPGERMYRTGDLVKYRDDGVMEYLGRVDQQVKIRGFRIELGEIESQLLGHEQIREAAVVAQPSPTGDRLVGYIVMRNAAHSVPREHDPQTILAALSESLPDYMVPSQLITLEAMPLTPAGKVDRKALPVAQWHTASEGAPPQTDNEKMLADIWQSLLGREGVSRDDNFFALGGDSILALQVVSRARQQGLALTPKDLFEHPVLSQQAAVADPVNVTMASQEPLSGPVSLLPIQQRFIQQRGLSACNQYLRFSVQKHFDAQVLEQALQRLVAQHDALRVQFDNQQVGTAYCLPVNDAPLLQQIDSDDSAAIEAQMIAVQRSLNPAKGTLLGALYVTGASPQLLLSIHHLAVDGVSWRILLEDFFTAYQQIEVSGKASLPRKTHTLRDWQEILDQHFLPQAEQALPYWQAVCEPMPPLFSTVQGGVASRIDRQTDAQTLSRWQHSADRYASLNLEEFLLIALAQTLADFSGRNAVRIHRESHGRAAGDAAVDLSRTVGWLTSLYPQRLDRAEDLTATIKQQKEQLRQPANGGLAYGLLVQHGKLEDGDHRLDVLFNYLGQFRHDDMPGVSLMDAGLWQETDALADAPLVINADQQNGALRIQVNVDGESLSQGQGDRLVSQWLEQCERLARHCATQAPVLTPADMPLASLTQMQLDALHDRPQQILPLSPLQSGLLFHSQLSGNNSTYVNQLVLPLTGVQPARMCQAWQTLLERHGVLRTSLLPAAQADDRHQAVWSTQQVKLPWCELDLRGEGDSASALDKWCKQRRENGFDLQAAPLWKVDLLRTSEDRFECVLTLHHILMDGWSTGLLLTELMALYHGKTLAAMTKSYADYLAWLQQQDRAVTRAFWQQYLSPVQLPTRLVDAVGTGEKGAFRRHPIEFDAATSDGLRQAARDKGLTINTLVQAAWARVLGRFTGQQRVVFGNTVAGRPAELAGSDSMLGLFINTLPMTVPLHGEQPVADWLMQLQADNAALREQGHAPLFEVQQDAGWGGEGLFDTLLVFENYPLDESLLGGGQSELQLGTPTSHEFTHYPLTVAVLPGDHLQMLFAHDSQALPVPLVERMASAFKRTLLALSQSEGMTLAELNALGDDAAPLQQWSQGGGEWVADSFVSLFSQQAAKRGDAIALVHGGTRVSFAELDARSNQLARYLMGQGVKADQVVGVSFERGVTMVEAFIAVMKAGGAFLPLDPGYPKDRLHYMLKDSGARLLLTSSALIGVLPEVATVAPVAVDRLSLNDFPANALNNEPHPDQLAYVIYTSGSTGKPKGVSLTHAGLSMHVQTIGKRYGMTPDDVELQFASISFDGAVERWTVPLAFGSRVVIRDQQLWSAQQTCDALQKEGVTIACIPPSYMGPLLDWIEQEKPPLNVRSWTLGGEAFTRETFERMQQVLKPQRILNGYGPTETVVTPMLWAAYEGDTLSSAYAPIGHAVGPRKLYVLDQDLNRVPVGVAGELYIGNEVGLARGYHQRPDLTAERFLPDPFGEPGERMYRTGDLVKYRDDGVMEYLGRVDQQVKIRGFRIELGEIESRLLAHPQVREAVVLAQPSPGGDRLVGYLVPRGPLSTDALIATLAESLPDYMVPSHLLTLEAMPLTPAGKVNRKALPLPQWQASRAGDAPQAGTETLLAEIWQSLLGQEKISRDDHFFNLGGHSLLAVQMVNRLRHQHQLDLPLNRIFEQPLLRQCALLCQPANAMPDIQPVPRHGDLPCSAAQRRLWFVQQLEPKNGAYHMPLGLEVRGELHQAALQQAVDTLVANHESLRTRFVDVGGEPRQRILDDAAVIVQWQDLSDEASSEDVHRCQHEVLTKPFDLAADALLRVQVVKLSAQRYQLMLVQHHIIGDGISMQLLLAELSKLYRLAHQGARLVPSPAAIQYADYAAWQQQWLNSDEARAQTRWWVKQLGDGGEPLALPTDFPRGALPENENGGARLPVSISDRQLTQLKQRASELGSTVSTLLLTVWQTLLHRYSGQAQVRVGVPVAGRLQSQTENLQGCFINTLVVPATYQQPQSFAQHVAATQRFMGKAQGRQSLPFEVLVDALGVDRNLDRHPLFQVVFNHQRLSQTFAPQWPEAVITPFDPGAAGAQFELALDILEDDEQLQGFIGYATALFKPQTIARLRDHFFILLEALLNDPQQLLADTALLTAEEISDQQHFNHTEKDWGDFTALPKRLSQQAGRTPDAVALSMGEQQLSYAQLDRKVNQLANRLRRAGVKEEVRVAIGLPRSLELVIGILAITRAGGAYVPLDPSYPQDRLSYILEASSPALLLTHSSLLGGWPKAVPMWCLDELDVSDQPTTPPPVQWHPDQAVYVIYTSGSTGKPKGVLNTQAALENRLLWMQNEYPLQAADCVLQKTPFSFDVSVWEFFWPLMVGARLAVAPPQAHGDPQWLQQVMADEGVTTLHFVPSMLKAFVDASGLQNVPRLKRLICSGEALDMELQKAVFTSRDDVELHNLYGPTEAAIDVSFWQCQPEGGHTVPIGAPISNIQLYVLDTDLNPVPRGVPGELYLAGIGLARGYFGRSDLTAERFVPNPYGDAGSRMYRTGDQVRQRGDGIIEYLGRLDHQVKIRGLRIELGEIEQQLKQLPDVNDAVVVADHSDTGDQLVAYVSADSDNREVWQQALADALPEYMVPALFMVLEALPLSPNGKLDRKALPAPQWQAREYRAPQTETEQQLASLWEELLGQPRVGLDDNFFVLGGHSLLATRVVAALRDCWGVDVPLRALFEADTLQALAARVDENNGEAKQQEQEDLSAMADLLDDLEDL</sequence>
<dbReference type="Proteomes" id="UP000008871">
    <property type="component" value="Chromosome"/>
</dbReference>
<dbReference type="InterPro" id="IPR025110">
    <property type="entry name" value="AMP-bd_C"/>
</dbReference>
<dbReference type="FunFam" id="3.40.50.12780:FF:000012">
    <property type="entry name" value="Non-ribosomal peptide synthetase"/>
    <property type="match status" value="1"/>
</dbReference>
<dbReference type="Pfam" id="PF00668">
    <property type="entry name" value="Condensation"/>
    <property type="match status" value="4"/>
</dbReference>
<feature type="domain" description="Carrier" evidence="6">
    <location>
        <begin position="983"/>
        <end position="1057"/>
    </location>
</feature>
<evidence type="ECO:0000259" key="6">
    <source>
        <dbReference type="PROSITE" id="PS50075"/>
    </source>
</evidence>
<dbReference type="eggNOG" id="COG1020">
    <property type="taxonomic scope" value="Bacteria"/>
</dbReference>
<dbReference type="PANTHER" id="PTHR45527">
    <property type="entry name" value="NONRIBOSOMAL PEPTIDE SYNTHETASE"/>
    <property type="match status" value="1"/>
</dbReference>
<dbReference type="CDD" id="cd19543">
    <property type="entry name" value="DCL_NRPS"/>
    <property type="match status" value="1"/>
</dbReference>
<dbReference type="InterPro" id="IPR000873">
    <property type="entry name" value="AMP-dep_synth/lig_dom"/>
</dbReference>
<dbReference type="FunFam" id="3.40.50.980:FF:000001">
    <property type="entry name" value="Non-ribosomal peptide synthetase"/>
    <property type="match status" value="3"/>
</dbReference>
<dbReference type="PANTHER" id="PTHR45527:SF1">
    <property type="entry name" value="FATTY ACID SYNTHASE"/>
    <property type="match status" value="1"/>
</dbReference>
<dbReference type="KEGG" id="abo:ABO_2093"/>
<feature type="coiled-coil region" evidence="5">
    <location>
        <begin position="3565"/>
        <end position="3600"/>
    </location>
</feature>